<dbReference type="PROSITE" id="PS01123">
    <property type="entry name" value="TNASE_1"/>
    <property type="match status" value="1"/>
</dbReference>
<evidence type="ECO:0000256" key="4">
    <source>
        <dbReference type="SAM" id="SignalP"/>
    </source>
</evidence>
<comment type="caution">
    <text evidence="6">The sequence shown here is derived from an EMBL/GenBank/DDBJ whole genome shotgun (WGS) entry which is preliminary data.</text>
</comment>
<name>A0A5R8KGW6_9BACT</name>
<dbReference type="SUPFAM" id="SSF50199">
    <property type="entry name" value="Staphylococcal nuclease"/>
    <property type="match status" value="1"/>
</dbReference>
<dbReference type="Pfam" id="PF00565">
    <property type="entry name" value="SNase"/>
    <property type="match status" value="1"/>
</dbReference>
<dbReference type="EMBL" id="VAUV01000005">
    <property type="protein sequence ID" value="TLD71548.1"/>
    <property type="molecule type" value="Genomic_DNA"/>
</dbReference>
<evidence type="ECO:0000256" key="1">
    <source>
        <dbReference type="ARBA" id="ARBA00022722"/>
    </source>
</evidence>
<protein>
    <recommendedName>
        <fullName evidence="5">TNase-like domain-containing protein</fullName>
    </recommendedName>
</protein>
<gene>
    <name evidence="6" type="ORF">FEM03_08105</name>
</gene>
<reference evidence="6 7" key="1">
    <citation type="submission" date="2019-05" db="EMBL/GenBank/DDBJ databases">
        <title>Verrucobacter flavum gen. nov., sp. nov. a new member of the family Verrucomicrobiaceae.</title>
        <authorList>
            <person name="Szuroczki S."/>
            <person name="Abbaszade G."/>
            <person name="Szabo A."/>
            <person name="Felfoldi T."/>
            <person name="Schumann P."/>
            <person name="Boka K."/>
            <person name="Keki Z."/>
            <person name="Toumi M."/>
            <person name="Toth E."/>
        </authorList>
    </citation>
    <scope>NUCLEOTIDE SEQUENCE [LARGE SCALE GENOMIC DNA]</scope>
    <source>
        <strain evidence="6 7">MG-N-17</strain>
    </source>
</reference>
<organism evidence="6 7">
    <name type="scientific">Phragmitibacter flavus</name>
    <dbReference type="NCBI Taxonomy" id="2576071"/>
    <lineage>
        <taxon>Bacteria</taxon>
        <taxon>Pseudomonadati</taxon>
        <taxon>Verrucomicrobiota</taxon>
        <taxon>Verrucomicrobiia</taxon>
        <taxon>Verrucomicrobiales</taxon>
        <taxon>Verrucomicrobiaceae</taxon>
        <taxon>Phragmitibacter</taxon>
    </lineage>
</organism>
<keyword evidence="2" id="KW-0255">Endonuclease</keyword>
<sequence>MIQRLALTALMVLWLVPANAAEYSVTGKVVGVHDGDTITIVDEDKVQLKIRLASIDAPESAQPFSAASKKALSDMVFGKRVRVDVQGNDRYRRAIGDVYVGKKWVNLALVEQGMAWQYLQYSKDPELRAAEQRARELKLGLWQDKKPTPPWLWRKAKRTNAGR</sequence>
<evidence type="ECO:0000259" key="5">
    <source>
        <dbReference type="PROSITE" id="PS50830"/>
    </source>
</evidence>
<dbReference type="RefSeq" id="WP_138085691.1">
    <property type="nucleotide sequence ID" value="NZ_VAUV01000005.1"/>
</dbReference>
<accession>A0A5R8KGW6</accession>
<dbReference type="Gene3D" id="2.40.50.90">
    <property type="match status" value="1"/>
</dbReference>
<evidence type="ECO:0000313" key="7">
    <source>
        <dbReference type="Proteomes" id="UP000306196"/>
    </source>
</evidence>
<dbReference type="GO" id="GO:0003676">
    <property type="term" value="F:nucleic acid binding"/>
    <property type="evidence" value="ECO:0007669"/>
    <property type="project" value="InterPro"/>
</dbReference>
<keyword evidence="4" id="KW-0732">Signal</keyword>
<evidence type="ECO:0000313" key="6">
    <source>
        <dbReference type="EMBL" id="TLD71548.1"/>
    </source>
</evidence>
<dbReference type="InterPro" id="IPR002071">
    <property type="entry name" value="Thermonucl_AS"/>
</dbReference>
<feature type="domain" description="TNase-like" evidence="5">
    <location>
        <begin position="23"/>
        <end position="144"/>
    </location>
</feature>
<keyword evidence="3" id="KW-0378">Hydrolase</keyword>
<dbReference type="PANTHER" id="PTHR12302:SF3">
    <property type="entry name" value="SERINE_THREONINE-PROTEIN KINASE 31"/>
    <property type="match status" value="1"/>
</dbReference>
<dbReference type="Proteomes" id="UP000306196">
    <property type="component" value="Unassembled WGS sequence"/>
</dbReference>
<dbReference type="InterPro" id="IPR016071">
    <property type="entry name" value="Staphylococal_nuclease_OB-fold"/>
</dbReference>
<dbReference type="AlphaFoldDB" id="A0A5R8KGW6"/>
<evidence type="ECO:0000256" key="3">
    <source>
        <dbReference type="ARBA" id="ARBA00022801"/>
    </source>
</evidence>
<dbReference type="SMART" id="SM00318">
    <property type="entry name" value="SNc"/>
    <property type="match status" value="1"/>
</dbReference>
<dbReference type="GO" id="GO:0016787">
    <property type="term" value="F:hydrolase activity"/>
    <property type="evidence" value="ECO:0007669"/>
    <property type="project" value="UniProtKB-KW"/>
</dbReference>
<keyword evidence="7" id="KW-1185">Reference proteome</keyword>
<dbReference type="OrthoDB" id="9805504at2"/>
<dbReference type="GO" id="GO:0004519">
    <property type="term" value="F:endonuclease activity"/>
    <property type="evidence" value="ECO:0007669"/>
    <property type="project" value="UniProtKB-KW"/>
</dbReference>
<feature type="chain" id="PRO_5024417339" description="TNase-like domain-containing protein" evidence="4">
    <location>
        <begin position="21"/>
        <end position="163"/>
    </location>
</feature>
<evidence type="ECO:0000256" key="2">
    <source>
        <dbReference type="ARBA" id="ARBA00022759"/>
    </source>
</evidence>
<dbReference type="PANTHER" id="PTHR12302">
    <property type="entry name" value="EBNA2 BINDING PROTEIN P100"/>
    <property type="match status" value="1"/>
</dbReference>
<dbReference type="PROSITE" id="PS50830">
    <property type="entry name" value="TNASE_3"/>
    <property type="match status" value="1"/>
</dbReference>
<dbReference type="InterPro" id="IPR035437">
    <property type="entry name" value="SNase_OB-fold_sf"/>
</dbReference>
<feature type="signal peptide" evidence="4">
    <location>
        <begin position="1"/>
        <end position="20"/>
    </location>
</feature>
<proteinExistence type="predicted"/>
<keyword evidence="1" id="KW-0540">Nuclease</keyword>